<organism evidence="2 3">
    <name type="scientific">Azotobacter beijerinckii</name>
    <dbReference type="NCBI Taxonomy" id="170623"/>
    <lineage>
        <taxon>Bacteria</taxon>
        <taxon>Pseudomonadati</taxon>
        <taxon>Pseudomonadota</taxon>
        <taxon>Gammaproteobacteria</taxon>
        <taxon>Pseudomonadales</taxon>
        <taxon>Pseudomonadaceae</taxon>
        <taxon>Azotobacter</taxon>
    </lineage>
</organism>
<dbReference type="Gene3D" id="3.40.50.12580">
    <property type="match status" value="1"/>
</dbReference>
<dbReference type="RefSeq" id="WP_139211218.1">
    <property type="nucleotide sequence ID" value="NZ_FNYO01000057.1"/>
</dbReference>
<dbReference type="InterPro" id="IPR043148">
    <property type="entry name" value="TagF_C"/>
</dbReference>
<name>A0A1H6X5F8_9GAMM</name>
<dbReference type="SUPFAM" id="SSF53756">
    <property type="entry name" value="UDP-Glycosyltransferase/glycogen phosphorylase"/>
    <property type="match status" value="1"/>
</dbReference>
<dbReference type="AlphaFoldDB" id="A0A1H6X5F8"/>
<keyword evidence="1" id="KW-1133">Transmembrane helix</keyword>
<evidence type="ECO:0008006" key="4">
    <source>
        <dbReference type="Google" id="ProtNLM"/>
    </source>
</evidence>
<feature type="transmembrane region" description="Helical" evidence="1">
    <location>
        <begin position="90"/>
        <end position="107"/>
    </location>
</feature>
<accession>A0A1H6X5F8</accession>
<evidence type="ECO:0000313" key="2">
    <source>
        <dbReference type="EMBL" id="SEJ24411.1"/>
    </source>
</evidence>
<keyword evidence="1" id="KW-0472">Membrane</keyword>
<evidence type="ECO:0000256" key="1">
    <source>
        <dbReference type="SAM" id="Phobius"/>
    </source>
</evidence>
<dbReference type="Proteomes" id="UP000199005">
    <property type="component" value="Unassembled WGS sequence"/>
</dbReference>
<keyword evidence="1" id="KW-0812">Transmembrane</keyword>
<evidence type="ECO:0000313" key="3">
    <source>
        <dbReference type="Proteomes" id="UP000199005"/>
    </source>
</evidence>
<dbReference type="STRING" id="170623.SAMN04244579_03639"/>
<proteinExistence type="predicted"/>
<sequence>MRPKTFPERTVMANMRDYFVRWLSPEHWLLIGATLYALMTLIVQLSGTARTWHGASPLEISSTLVASLGVAFAVFQTISKWNNHLVRRYWVMAGAGMLLIWAGEVAVDKIKHVDFRLIVLIWASAAVLLFRCIRPYLTESIIEKSMWVGAAAQITAHVAWTVKDGFLGGGVHLGLQMVIDSGELLSLLGYSLAMVLARLSRLDDHAIRDDRLQRWTNAASKVSGQATRPRICFPYIAQVHQIFHSLPIAAALAQRYPDIEVHIAGSRRNLRLARRLLRDQAGSAPLHFDQLYHPWSVRINYRDGAVGGKKKILRANRLYFSGFDAIVIPERTSTYLRKICPPGVKLIGTEHGAGDREVTFDPAIALFDFLLLGGEKQARRLIELGYTVPGCFVAGIYAKLDWTTRRNGARPRMFGNGRPTVLYNPHFDESLSSWPLIGRQVLDHFARSTTYNLIFAPHIRLFDAPTPAKYEAFREYQKYPHMHIDLGSEHCADMTYTLAADIYLGDVSSQVVEFLTQPRPCLFLNPRQVAWQDDLHYRFWQLGTVLTDIDGLDTAIENAVRSHRDFEQRQRDYLRDTLGLVEPGQSGARGAEAIVGYLQKVERSYQGISVKV</sequence>
<feature type="transmembrane region" description="Helical" evidence="1">
    <location>
        <begin position="27"/>
        <end position="46"/>
    </location>
</feature>
<reference evidence="2 3" key="1">
    <citation type="submission" date="2016-10" db="EMBL/GenBank/DDBJ databases">
        <authorList>
            <person name="de Groot N.N."/>
        </authorList>
    </citation>
    <scope>NUCLEOTIDE SEQUENCE [LARGE SCALE GENOMIC DNA]</scope>
    <source>
        <strain evidence="2 3">DSM 1041</strain>
    </source>
</reference>
<feature type="transmembrane region" description="Helical" evidence="1">
    <location>
        <begin position="58"/>
        <end position="78"/>
    </location>
</feature>
<gene>
    <name evidence="2" type="ORF">SAMN04244579_03639</name>
</gene>
<protein>
    <recommendedName>
        <fullName evidence="4">CDP-Glycerol:Poly(Glycerophosphate) glycerophosphotransferase</fullName>
    </recommendedName>
</protein>
<dbReference type="EMBL" id="FNYO01000057">
    <property type="protein sequence ID" value="SEJ24411.1"/>
    <property type="molecule type" value="Genomic_DNA"/>
</dbReference>